<dbReference type="PANTHER" id="PTHR32024">
    <property type="entry name" value="TRK SYSTEM POTASSIUM UPTAKE PROTEIN TRKG-RELATED"/>
    <property type="match status" value="1"/>
</dbReference>
<gene>
    <name evidence="11" type="ORF">IAB51_06785</name>
</gene>
<feature type="transmembrane region" description="Helical" evidence="10">
    <location>
        <begin position="234"/>
        <end position="258"/>
    </location>
</feature>
<dbReference type="NCBIfam" id="TIGR00933">
    <property type="entry name" value="2a38"/>
    <property type="match status" value="1"/>
</dbReference>
<keyword evidence="4" id="KW-0633">Potassium transport</keyword>
<name>A0A9D1FN53_9FIRM</name>
<dbReference type="GO" id="GO:0005886">
    <property type="term" value="C:plasma membrane"/>
    <property type="evidence" value="ECO:0007669"/>
    <property type="project" value="UniProtKB-SubCell"/>
</dbReference>
<feature type="transmembrane region" description="Helical" evidence="10">
    <location>
        <begin position="53"/>
        <end position="72"/>
    </location>
</feature>
<evidence type="ECO:0000256" key="5">
    <source>
        <dbReference type="ARBA" id="ARBA00022692"/>
    </source>
</evidence>
<feature type="transmembrane region" description="Helical" evidence="10">
    <location>
        <begin position="21"/>
        <end position="41"/>
    </location>
</feature>
<evidence type="ECO:0000256" key="9">
    <source>
        <dbReference type="ARBA" id="ARBA00023136"/>
    </source>
</evidence>
<evidence type="ECO:0000256" key="6">
    <source>
        <dbReference type="ARBA" id="ARBA00022958"/>
    </source>
</evidence>
<evidence type="ECO:0000256" key="1">
    <source>
        <dbReference type="ARBA" id="ARBA00004651"/>
    </source>
</evidence>
<dbReference type="PANTHER" id="PTHR32024:SF1">
    <property type="entry name" value="KTR SYSTEM POTASSIUM UPTAKE PROTEIN B"/>
    <property type="match status" value="1"/>
</dbReference>
<keyword evidence="3" id="KW-1003">Cell membrane</keyword>
<organism evidence="11 12">
    <name type="scientific">Candidatus Merdivicinus excrementipullorum</name>
    <dbReference type="NCBI Taxonomy" id="2840867"/>
    <lineage>
        <taxon>Bacteria</taxon>
        <taxon>Bacillati</taxon>
        <taxon>Bacillota</taxon>
        <taxon>Clostridia</taxon>
        <taxon>Eubacteriales</taxon>
        <taxon>Oscillospiraceae</taxon>
        <taxon>Oscillospiraceae incertae sedis</taxon>
        <taxon>Candidatus Merdivicinus</taxon>
    </lineage>
</organism>
<keyword evidence="7 10" id="KW-1133">Transmembrane helix</keyword>
<sequence>MKPIRYAVDRKKEFPLLKNPALIIVSSFAILILLGALLLTLPFMNRQGVVTPFIDALFTATSATCVTGLIVYDTYVYFNMAGQIVIISLIQLGGLGLVTLTSFFYLLIGKRMNLRTAHLAQESVSSDEKIDTVHLVKMVVFLTVTIESIGALLLMLYFVPEFGYYGIFMSVFFSISAYCNAGFDLLGMNGEYSSLVSVNQNPWVLTILMLLIISGGLGFVVWQDLWNFRRRRRLLLHSKIVLVTTAALILSGAVLFLITEWSNPKTMGDMGLGGKVLNAFFQSVTTRTAGYDSISNPDMYPISKLISVIYMFIGAAPGSTGGGIKITTMVVLVMTVVSVMRGRTDTVIRSRRVDKMIVYKSLAVTFLAFLLVVITTATLLVTESSSSEIDSLFESTSAFATVGLTVGISAEAHFLGKLMLIITMFLGRVGPVSFALSISMAAAPREKKQVMPEARLWVG</sequence>
<feature type="transmembrane region" description="Helical" evidence="10">
    <location>
        <begin position="84"/>
        <end position="108"/>
    </location>
</feature>
<feature type="transmembrane region" description="Helical" evidence="10">
    <location>
        <begin position="418"/>
        <end position="443"/>
    </location>
</feature>
<comment type="subcellular location">
    <subcellularLocation>
        <location evidence="1">Cell membrane</location>
        <topology evidence="1">Multi-pass membrane protein</topology>
    </subcellularLocation>
</comment>
<evidence type="ECO:0000256" key="2">
    <source>
        <dbReference type="ARBA" id="ARBA00022448"/>
    </source>
</evidence>
<feature type="transmembrane region" description="Helical" evidence="10">
    <location>
        <begin position="164"/>
        <end position="183"/>
    </location>
</feature>
<dbReference type="EMBL" id="DVJP01000044">
    <property type="protein sequence ID" value="HIS76503.1"/>
    <property type="molecule type" value="Genomic_DNA"/>
</dbReference>
<evidence type="ECO:0000313" key="12">
    <source>
        <dbReference type="Proteomes" id="UP000824002"/>
    </source>
</evidence>
<evidence type="ECO:0000256" key="7">
    <source>
        <dbReference type="ARBA" id="ARBA00022989"/>
    </source>
</evidence>
<reference evidence="11" key="2">
    <citation type="journal article" date="2021" name="PeerJ">
        <title>Extensive microbial diversity within the chicken gut microbiome revealed by metagenomics and culture.</title>
        <authorList>
            <person name="Gilroy R."/>
            <person name="Ravi A."/>
            <person name="Getino M."/>
            <person name="Pursley I."/>
            <person name="Horton D.L."/>
            <person name="Alikhan N.F."/>
            <person name="Baker D."/>
            <person name="Gharbi K."/>
            <person name="Hall N."/>
            <person name="Watson M."/>
            <person name="Adriaenssens E.M."/>
            <person name="Foster-Nyarko E."/>
            <person name="Jarju S."/>
            <person name="Secka A."/>
            <person name="Antonio M."/>
            <person name="Oren A."/>
            <person name="Chaudhuri R.R."/>
            <person name="La Ragione R."/>
            <person name="Hildebrand F."/>
            <person name="Pallen M.J."/>
        </authorList>
    </citation>
    <scope>NUCLEOTIDE SEQUENCE</scope>
    <source>
        <strain evidence="11">CHK199-13235</strain>
    </source>
</reference>
<proteinExistence type="predicted"/>
<keyword evidence="6" id="KW-0630">Potassium</keyword>
<accession>A0A9D1FN53</accession>
<feature type="transmembrane region" description="Helical" evidence="10">
    <location>
        <begin position="308"/>
        <end position="337"/>
    </location>
</feature>
<feature type="transmembrane region" description="Helical" evidence="10">
    <location>
        <begin position="357"/>
        <end position="381"/>
    </location>
</feature>
<feature type="transmembrane region" description="Helical" evidence="10">
    <location>
        <begin position="203"/>
        <end position="222"/>
    </location>
</feature>
<evidence type="ECO:0000256" key="4">
    <source>
        <dbReference type="ARBA" id="ARBA00022538"/>
    </source>
</evidence>
<protein>
    <submittedName>
        <fullName evidence="11">Trk family potassium uptake protein</fullName>
    </submittedName>
</protein>
<dbReference type="InterPro" id="IPR003445">
    <property type="entry name" value="Cat_transpt"/>
</dbReference>
<evidence type="ECO:0000256" key="3">
    <source>
        <dbReference type="ARBA" id="ARBA00022475"/>
    </source>
</evidence>
<keyword evidence="9 10" id="KW-0472">Membrane</keyword>
<reference evidence="11" key="1">
    <citation type="submission" date="2020-10" db="EMBL/GenBank/DDBJ databases">
        <authorList>
            <person name="Gilroy R."/>
        </authorList>
    </citation>
    <scope>NUCLEOTIDE SEQUENCE</scope>
    <source>
        <strain evidence="11">CHK199-13235</strain>
    </source>
</reference>
<comment type="caution">
    <text evidence="11">The sequence shown here is derived from an EMBL/GenBank/DDBJ whole genome shotgun (WGS) entry which is preliminary data.</text>
</comment>
<dbReference type="Pfam" id="PF02386">
    <property type="entry name" value="TrkH"/>
    <property type="match status" value="1"/>
</dbReference>
<dbReference type="InterPro" id="IPR004772">
    <property type="entry name" value="TrkH"/>
</dbReference>
<evidence type="ECO:0000313" key="11">
    <source>
        <dbReference type="EMBL" id="HIS76503.1"/>
    </source>
</evidence>
<feature type="transmembrane region" description="Helical" evidence="10">
    <location>
        <begin position="135"/>
        <end position="157"/>
    </location>
</feature>
<dbReference type="AlphaFoldDB" id="A0A9D1FN53"/>
<evidence type="ECO:0000256" key="10">
    <source>
        <dbReference type="SAM" id="Phobius"/>
    </source>
</evidence>
<keyword evidence="2" id="KW-0813">Transport</keyword>
<keyword evidence="8" id="KW-0406">Ion transport</keyword>
<keyword evidence="5 10" id="KW-0812">Transmembrane</keyword>
<dbReference type="GO" id="GO:0015379">
    <property type="term" value="F:potassium:chloride symporter activity"/>
    <property type="evidence" value="ECO:0007669"/>
    <property type="project" value="InterPro"/>
</dbReference>
<evidence type="ECO:0000256" key="8">
    <source>
        <dbReference type="ARBA" id="ARBA00023065"/>
    </source>
</evidence>
<dbReference type="Proteomes" id="UP000824002">
    <property type="component" value="Unassembled WGS sequence"/>
</dbReference>